<organism evidence="1">
    <name type="scientific">Oikopleura dioica</name>
    <name type="common">Tunicate</name>
    <dbReference type="NCBI Taxonomy" id="34765"/>
    <lineage>
        <taxon>Eukaryota</taxon>
        <taxon>Metazoa</taxon>
        <taxon>Chordata</taxon>
        <taxon>Tunicata</taxon>
        <taxon>Appendicularia</taxon>
        <taxon>Copelata</taxon>
        <taxon>Oikopleuridae</taxon>
        <taxon>Oikopleura</taxon>
    </lineage>
</organism>
<dbReference type="Proteomes" id="UP000011014">
    <property type="component" value="Unassembled WGS sequence"/>
</dbReference>
<evidence type="ECO:0000313" key="1">
    <source>
        <dbReference type="EMBL" id="CBY34937.1"/>
    </source>
</evidence>
<proteinExistence type="predicted"/>
<dbReference type="AlphaFoldDB" id="E4YHG3"/>
<dbReference type="EMBL" id="FN654564">
    <property type="protein sequence ID" value="CBY34937.1"/>
    <property type="molecule type" value="Genomic_DNA"/>
</dbReference>
<name>E4YHG3_OIKDI</name>
<gene>
    <name evidence="1" type="ORF">GSOID_T00024978001</name>
</gene>
<reference evidence="1" key="1">
    <citation type="journal article" date="2010" name="Science">
        <title>Plasticity of animal genome architecture unmasked by rapid evolution of a pelagic tunicate.</title>
        <authorList>
            <person name="Denoeud F."/>
            <person name="Henriet S."/>
            <person name="Mungpakdee S."/>
            <person name="Aury J.M."/>
            <person name="Da Silva C."/>
            <person name="Brinkmann H."/>
            <person name="Mikhaleva J."/>
            <person name="Olsen L.C."/>
            <person name="Jubin C."/>
            <person name="Canestro C."/>
            <person name="Bouquet J.M."/>
            <person name="Danks G."/>
            <person name="Poulain J."/>
            <person name="Campsteijn C."/>
            <person name="Adamski M."/>
            <person name="Cross I."/>
            <person name="Yadetie F."/>
            <person name="Muffato M."/>
            <person name="Louis A."/>
            <person name="Butcher S."/>
            <person name="Tsagkogeorga G."/>
            <person name="Konrad A."/>
            <person name="Singh S."/>
            <person name="Jensen M.F."/>
            <person name="Cong E.H."/>
            <person name="Eikeseth-Otteraa H."/>
            <person name="Noel B."/>
            <person name="Anthouard V."/>
            <person name="Porcel B.M."/>
            <person name="Kachouri-Lafond R."/>
            <person name="Nishino A."/>
            <person name="Ugolini M."/>
            <person name="Chourrout P."/>
            <person name="Nishida H."/>
            <person name="Aasland R."/>
            <person name="Huzurbazar S."/>
            <person name="Westhof E."/>
            <person name="Delsuc F."/>
            <person name="Lehrach H."/>
            <person name="Reinhardt R."/>
            <person name="Weissenbach J."/>
            <person name="Roy S.W."/>
            <person name="Artiguenave F."/>
            <person name="Postlethwait J.H."/>
            <person name="Manak J.R."/>
            <person name="Thompson E.M."/>
            <person name="Jaillon O."/>
            <person name="Du Pasquier L."/>
            <person name="Boudinot P."/>
            <person name="Liberles D.A."/>
            <person name="Volff J.N."/>
            <person name="Philippe H."/>
            <person name="Lenhard B."/>
            <person name="Roest Crollius H."/>
            <person name="Wincker P."/>
            <person name="Chourrout D."/>
        </authorList>
    </citation>
    <scope>NUCLEOTIDE SEQUENCE [LARGE SCALE GENOMIC DNA]</scope>
</reference>
<accession>E4YHG3</accession>
<sequence>MDQGHAPTTGHLLRVQATLTSNTDHSVKGAKQSANVISPDKEPILIMRLILNTRDRKSAGTARHSKIF</sequence>
<protein>
    <submittedName>
        <fullName evidence="1">Uncharacterized protein</fullName>
    </submittedName>
</protein>